<sequence length="474" mass="54073">MMSNKIRIEIGFDETILPTLNDELKAFVNCREKLLETRSNLWNDLISKIRNAFTTKGVILNNQREYKLLLGYISEAYPKIPLDVFNRKIRKAFGNYRFRGGDRKSNEESDSGAQELSILRSDCNGVGKNLAEVSNLTRSSGSTGSKNKEEPDILNSSHDFDECISVEILEADTKEEDCFLCNEDNSNQRIVTEEILIDFESSNLQASHLTAFSETGFLDKVLKRTARCIPTIRTDFITEHDKLQKEFIASQEITSEFLTAFRDLYDHRTVLLLICPVYVLTSQYHCLNLASVLACEIETLYSHLELMQLYQNADAFYQGVLKLYHPKTGVQALVNVFKNITEGESFIRVFEKESDYRRFSPVLTDDKKFLSIFEVNGETKAVRILAFGLKVSCISVSQGLVFIILIHHVFQRPFSNIFLNEFRVLESFLFGNFLETLMLKYSVCSQILESFGDLETFGTSSTVNMDGVLDISLL</sequence>
<accession>A0A8J2NRK6</accession>
<dbReference type="Proteomes" id="UP000708208">
    <property type="component" value="Unassembled WGS sequence"/>
</dbReference>
<evidence type="ECO:0000313" key="1">
    <source>
        <dbReference type="EMBL" id="CAG7667456.1"/>
    </source>
</evidence>
<evidence type="ECO:0000313" key="2">
    <source>
        <dbReference type="Proteomes" id="UP000708208"/>
    </source>
</evidence>
<keyword evidence="2" id="KW-1185">Reference proteome</keyword>
<reference evidence="1" key="1">
    <citation type="submission" date="2021-06" db="EMBL/GenBank/DDBJ databases">
        <authorList>
            <person name="Hodson N. C."/>
            <person name="Mongue J. A."/>
            <person name="Jaron S. K."/>
        </authorList>
    </citation>
    <scope>NUCLEOTIDE SEQUENCE</scope>
</reference>
<proteinExistence type="predicted"/>
<organism evidence="1 2">
    <name type="scientific">Allacma fusca</name>
    <dbReference type="NCBI Taxonomy" id="39272"/>
    <lineage>
        <taxon>Eukaryota</taxon>
        <taxon>Metazoa</taxon>
        <taxon>Ecdysozoa</taxon>
        <taxon>Arthropoda</taxon>
        <taxon>Hexapoda</taxon>
        <taxon>Collembola</taxon>
        <taxon>Symphypleona</taxon>
        <taxon>Sminthuridae</taxon>
        <taxon>Allacma</taxon>
    </lineage>
</organism>
<dbReference type="AlphaFoldDB" id="A0A8J2NRK6"/>
<comment type="caution">
    <text evidence="1">The sequence shown here is derived from an EMBL/GenBank/DDBJ whole genome shotgun (WGS) entry which is preliminary data.</text>
</comment>
<name>A0A8J2NRK6_9HEXA</name>
<protein>
    <submittedName>
        <fullName evidence="1">Uncharacterized protein</fullName>
    </submittedName>
</protein>
<dbReference type="EMBL" id="CAJVCH010010185">
    <property type="protein sequence ID" value="CAG7667456.1"/>
    <property type="molecule type" value="Genomic_DNA"/>
</dbReference>
<gene>
    <name evidence="1" type="ORF">AFUS01_LOCUS1804</name>
</gene>